<evidence type="ECO:0000313" key="2">
    <source>
        <dbReference type="Proteomes" id="UP000199103"/>
    </source>
</evidence>
<dbReference type="OrthoDB" id="7942934at2"/>
<dbReference type="EMBL" id="LT629772">
    <property type="protein sequence ID" value="SDT18091.1"/>
    <property type="molecule type" value="Genomic_DNA"/>
</dbReference>
<name>A0A1H1Y9M0_9ACTN</name>
<dbReference type="STRING" id="630515.SAMN04489812_4463"/>
<sequence length="306" mass="33550">MVPADHDSSARIWSLLPAEVHQELAEGLSPTDLQSLLIDVAGSRAAEVTPARLMQRWRSDRFVRPAGSDPRRLSAVVARLWQLLPAQFEGIELAPVTPLGTCSAMAAVDQNRVLSTTRTSEVVSDLTNVLALEAATRRRTDRGAPVHLAACHRVLRSQQFAAGASHFELFALVSSDRDRGSARTEADLLAAHLRYWTSVLEAMLPGRPAEIRYAGFEPALRERYADTVLPALRSGAGERVEWIADHDRARARHYYSSGALLIHADGVELGDGGFTDWTARLLADRKERCLISCLSTEGLVALESLR</sequence>
<reference evidence="1 2" key="1">
    <citation type="submission" date="2016-10" db="EMBL/GenBank/DDBJ databases">
        <authorList>
            <person name="de Groot N.N."/>
        </authorList>
    </citation>
    <scope>NUCLEOTIDE SEQUENCE [LARGE SCALE GENOMIC DNA]</scope>
    <source>
        <strain evidence="1 2">DSM 21800</strain>
    </source>
</reference>
<evidence type="ECO:0000313" key="1">
    <source>
        <dbReference type="EMBL" id="SDT18091.1"/>
    </source>
</evidence>
<organism evidence="1 2">
    <name type="scientific">Microlunatus soli</name>
    <dbReference type="NCBI Taxonomy" id="630515"/>
    <lineage>
        <taxon>Bacteria</taxon>
        <taxon>Bacillati</taxon>
        <taxon>Actinomycetota</taxon>
        <taxon>Actinomycetes</taxon>
        <taxon>Propionibacteriales</taxon>
        <taxon>Propionibacteriaceae</taxon>
        <taxon>Microlunatus</taxon>
    </lineage>
</organism>
<protein>
    <submittedName>
        <fullName evidence="1">Uncharacterized protein</fullName>
    </submittedName>
</protein>
<keyword evidence="2" id="KW-1185">Reference proteome</keyword>
<dbReference type="Proteomes" id="UP000199103">
    <property type="component" value="Chromosome I"/>
</dbReference>
<accession>A0A1H1Y9M0</accession>
<dbReference type="AlphaFoldDB" id="A0A1H1Y9M0"/>
<gene>
    <name evidence="1" type="ORF">SAMN04489812_4463</name>
</gene>
<proteinExistence type="predicted"/>
<dbReference type="RefSeq" id="WP_091527573.1">
    <property type="nucleotide sequence ID" value="NZ_LT629772.1"/>
</dbReference>